<dbReference type="Gene3D" id="1.10.510.10">
    <property type="entry name" value="Transferase(Phosphotransferase) domain 1"/>
    <property type="match status" value="1"/>
</dbReference>
<evidence type="ECO:0008006" key="3">
    <source>
        <dbReference type="Google" id="ProtNLM"/>
    </source>
</evidence>
<name>A0AAJ0FNV0_9PEZI</name>
<dbReference type="GeneID" id="85313120"/>
<accession>A0AAJ0FNV0</accession>
<keyword evidence="2" id="KW-1185">Reference proteome</keyword>
<comment type="caution">
    <text evidence="1">The sequence shown here is derived from an EMBL/GenBank/DDBJ whole genome shotgun (WGS) entry which is preliminary data.</text>
</comment>
<evidence type="ECO:0000313" key="1">
    <source>
        <dbReference type="EMBL" id="KAK1767535.1"/>
    </source>
</evidence>
<dbReference type="Proteomes" id="UP001244011">
    <property type="component" value="Unassembled WGS sequence"/>
</dbReference>
<organism evidence="1 2">
    <name type="scientific">Phialemonium atrogriseum</name>
    <dbReference type="NCBI Taxonomy" id="1093897"/>
    <lineage>
        <taxon>Eukaryota</taxon>
        <taxon>Fungi</taxon>
        <taxon>Dikarya</taxon>
        <taxon>Ascomycota</taxon>
        <taxon>Pezizomycotina</taxon>
        <taxon>Sordariomycetes</taxon>
        <taxon>Sordariomycetidae</taxon>
        <taxon>Cephalothecales</taxon>
        <taxon>Cephalothecaceae</taxon>
        <taxon>Phialemonium</taxon>
    </lineage>
</organism>
<dbReference type="AlphaFoldDB" id="A0AAJ0FNV0"/>
<evidence type="ECO:0000313" key="2">
    <source>
        <dbReference type="Proteomes" id="UP001244011"/>
    </source>
</evidence>
<protein>
    <recommendedName>
        <fullName evidence="3">Protein kinase domain-containing protein</fullName>
    </recommendedName>
</protein>
<proteinExistence type="predicted"/>
<dbReference type="EMBL" id="MU839008">
    <property type="protein sequence ID" value="KAK1767535.1"/>
    <property type="molecule type" value="Genomic_DNA"/>
</dbReference>
<sequence length="371" mass="42025">MAPLETRHTSPFDRYLPGQVITLNVAESSDTLSVRISRLQTPHTLSCSMVVDILDGWSKEDSVPTTAFLKLFDRRFAESFRRDNYMKPWSKDLEKEYISAPKSDMVKFLHQLHNNPKAVMNTDQGWDDAKNEAFLADEMRRMHATETRVYKTLSASQGKQIPCLYGSVDVAMAVQGGTPRQRQEELFSVGGILIEYIPGFTLRDMPAAAPRSSWQEIVNQALEAVDILGDHGILNRDVHPGNFMVLPLPEHHHQHPRGYRVCMIDFGLCQFRGPHESDVEWGQRKFEQDEEGAVGLVMKEMLAGQHGFDLRYRDSGRYCEFAGAGKAERLTDEDRIRMRRSGGVDMVSIPRTCSHYGWIGDQGILQGHQSG</sequence>
<dbReference type="SUPFAM" id="SSF56112">
    <property type="entry name" value="Protein kinase-like (PK-like)"/>
    <property type="match status" value="1"/>
</dbReference>
<reference evidence="1" key="1">
    <citation type="submission" date="2023-06" db="EMBL/GenBank/DDBJ databases">
        <title>Genome-scale phylogeny and comparative genomics of the fungal order Sordariales.</title>
        <authorList>
            <consortium name="Lawrence Berkeley National Laboratory"/>
            <person name="Hensen N."/>
            <person name="Bonometti L."/>
            <person name="Westerberg I."/>
            <person name="Brannstrom I.O."/>
            <person name="Guillou S."/>
            <person name="Cros-Aarteil S."/>
            <person name="Calhoun S."/>
            <person name="Haridas S."/>
            <person name="Kuo A."/>
            <person name="Mondo S."/>
            <person name="Pangilinan J."/>
            <person name="Riley R."/>
            <person name="Labutti K."/>
            <person name="Andreopoulos B."/>
            <person name="Lipzen A."/>
            <person name="Chen C."/>
            <person name="Yanf M."/>
            <person name="Daum C."/>
            <person name="Ng V."/>
            <person name="Clum A."/>
            <person name="Steindorff A."/>
            <person name="Ohm R."/>
            <person name="Martin F."/>
            <person name="Silar P."/>
            <person name="Natvig D."/>
            <person name="Lalanne C."/>
            <person name="Gautier V."/>
            <person name="Ament-Velasquez S.L."/>
            <person name="Kruys A."/>
            <person name="Hutchinson M.I."/>
            <person name="Powell A.J."/>
            <person name="Barry K."/>
            <person name="Miller A.N."/>
            <person name="Grigoriev I.V."/>
            <person name="Debuchy R."/>
            <person name="Gladieux P."/>
            <person name="Thoren M.H."/>
            <person name="Johannesson H."/>
        </authorList>
    </citation>
    <scope>NUCLEOTIDE SEQUENCE</scope>
    <source>
        <strain evidence="1">8032-3</strain>
    </source>
</reference>
<gene>
    <name evidence="1" type="ORF">QBC33DRAFT_559019</name>
</gene>
<dbReference type="RefSeq" id="XP_060283748.1">
    <property type="nucleotide sequence ID" value="XM_060429933.1"/>
</dbReference>
<dbReference type="InterPro" id="IPR011009">
    <property type="entry name" value="Kinase-like_dom_sf"/>
</dbReference>